<evidence type="ECO:0000313" key="2">
    <source>
        <dbReference type="EMBL" id="PKR89526.1"/>
    </source>
</evidence>
<dbReference type="GO" id="GO:0005524">
    <property type="term" value="F:ATP binding"/>
    <property type="evidence" value="ECO:0007669"/>
    <property type="project" value="InterPro"/>
</dbReference>
<dbReference type="InterPro" id="IPR002645">
    <property type="entry name" value="STAS_dom"/>
</dbReference>
<dbReference type="OrthoDB" id="8451816at2"/>
<dbReference type="EMBL" id="PJNW01000005">
    <property type="protein sequence ID" value="PKR89526.1"/>
    <property type="molecule type" value="Genomic_DNA"/>
</dbReference>
<dbReference type="AlphaFoldDB" id="A0A2N3LY21"/>
<dbReference type="InterPro" id="IPR058548">
    <property type="entry name" value="MlaB-like_STAS"/>
</dbReference>
<dbReference type="PROSITE" id="PS50801">
    <property type="entry name" value="STAS"/>
    <property type="match status" value="1"/>
</dbReference>
<name>A0A2N3LY21_9HYPH</name>
<reference evidence="2 3" key="1">
    <citation type="submission" date="2017-12" db="EMBL/GenBank/DDBJ databases">
        <title>Anaerobic carbon monoxide metabolism by Pleomorphomonas carboxyditropha sp. nov., a new mesophilic hydrogenogenic carboxidotroph.</title>
        <authorList>
            <person name="Esquivel-Elizondo S."/>
            <person name="Krajmalnik-Brown R."/>
        </authorList>
    </citation>
    <scope>NUCLEOTIDE SEQUENCE [LARGE SCALE GENOMIC DNA]</scope>
    <source>
        <strain evidence="2 3">R5-392</strain>
    </source>
</reference>
<evidence type="ECO:0000259" key="1">
    <source>
        <dbReference type="PROSITE" id="PS50801"/>
    </source>
</evidence>
<dbReference type="InterPro" id="IPR036513">
    <property type="entry name" value="STAS_dom_sf"/>
</dbReference>
<organism evidence="2 3">
    <name type="scientific">Pleomorphomonas diazotrophica</name>
    <dbReference type="NCBI Taxonomy" id="1166257"/>
    <lineage>
        <taxon>Bacteria</taxon>
        <taxon>Pseudomonadati</taxon>
        <taxon>Pseudomonadota</taxon>
        <taxon>Alphaproteobacteria</taxon>
        <taxon>Hyphomicrobiales</taxon>
        <taxon>Pleomorphomonadaceae</taxon>
        <taxon>Pleomorphomonas</taxon>
    </lineage>
</organism>
<dbReference type="Pfam" id="PF13466">
    <property type="entry name" value="STAS_2"/>
    <property type="match status" value="1"/>
</dbReference>
<evidence type="ECO:0000313" key="3">
    <source>
        <dbReference type="Proteomes" id="UP000233491"/>
    </source>
</evidence>
<accession>A0A2N3LY21</accession>
<comment type="caution">
    <text evidence="2">The sequence shown here is derived from an EMBL/GenBank/DDBJ whole genome shotgun (WGS) entry which is preliminary data.</text>
</comment>
<gene>
    <name evidence="2" type="ORF">CXZ10_09135</name>
</gene>
<dbReference type="InterPro" id="IPR020628">
    <property type="entry name" value="Formate_THF_ligase_CS"/>
</dbReference>
<dbReference type="PROSITE" id="PS00722">
    <property type="entry name" value="FTHFS_2"/>
    <property type="match status" value="1"/>
</dbReference>
<proteinExistence type="predicted"/>
<dbReference type="Gene3D" id="3.30.750.24">
    <property type="entry name" value="STAS domain"/>
    <property type="match status" value="1"/>
</dbReference>
<keyword evidence="3" id="KW-1185">Reference proteome</keyword>
<dbReference type="SUPFAM" id="SSF52091">
    <property type="entry name" value="SpoIIaa-like"/>
    <property type="match status" value="1"/>
</dbReference>
<sequence>MPQVHGQVWPSTPVDCRGSKLPSLEQRKISCDLTAALDASAVRELHAQIEPLVSEATYLTLNAAAVERLGTQAVQLFVATARALEMNGGRLAIVNITPTFREAYADLGLLAELDARSSINAEKDTDG</sequence>
<feature type="domain" description="STAS" evidence="1">
    <location>
        <begin position="33"/>
        <end position="109"/>
    </location>
</feature>
<dbReference type="Proteomes" id="UP000233491">
    <property type="component" value="Unassembled WGS sequence"/>
</dbReference>
<protein>
    <recommendedName>
        <fullName evidence="1">STAS domain-containing protein</fullName>
    </recommendedName>
</protein>